<proteinExistence type="predicted"/>
<dbReference type="EMBL" id="RYUY01000001">
    <property type="protein sequence ID" value="RYQ40603.1"/>
    <property type="molecule type" value="Genomic_DNA"/>
</dbReference>
<dbReference type="AlphaFoldDB" id="A0A4Q5B122"/>
<dbReference type="RefSeq" id="WP_129914047.1">
    <property type="nucleotide sequence ID" value="NZ_RYUY01000001.1"/>
</dbReference>
<dbReference type="Proteomes" id="UP000293208">
    <property type="component" value="Unassembled WGS sequence"/>
</dbReference>
<evidence type="ECO:0000313" key="2">
    <source>
        <dbReference type="Proteomes" id="UP000293208"/>
    </source>
</evidence>
<gene>
    <name evidence="1" type="ORF">PG2001B_0484</name>
</gene>
<name>A0A4Q5B122_9BIFI</name>
<accession>A0A4Q5B122</accession>
<protein>
    <submittedName>
        <fullName evidence="1">Uncharacterized protein</fullName>
    </submittedName>
</protein>
<comment type="caution">
    <text evidence="1">The sequence shown here is derived from an EMBL/GenBank/DDBJ whole genome shotgun (WGS) entry which is preliminary data.</text>
</comment>
<reference evidence="1 2" key="1">
    <citation type="submission" date="2018-12" db="EMBL/GenBank/DDBJ databases">
        <title>Unveiling genomic diversity among members of the Bifidobacterium pseudolongum species, a widely distributed gut commensal of the animal kingdom.</title>
        <authorList>
            <person name="Lugli G.A."/>
            <person name="Duranti S."/>
            <person name="Albert K."/>
            <person name="Mancabelli L."/>
            <person name="Napoli S."/>
            <person name="Viappiani A."/>
            <person name="Anzalone R."/>
            <person name="Longhi G."/>
            <person name="Milani C."/>
            <person name="Turroni F."/>
            <person name="Alessandri G."/>
            <person name="Sela D.A."/>
            <person name="Van Sinderen D."/>
            <person name="Ventura M."/>
        </authorList>
    </citation>
    <scope>NUCLEOTIDE SEQUENCE [LARGE SCALE GENOMIC DNA]</scope>
    <source>
        <strain evidence="1 2">2001B</strain>
    </source>
</reference>
<evidence type="ECO:0000313" key="1">
    <source>
        <dbReference type="EMBL" id="RYQ40603.1"/>
    </source>
</evidence>
<sequence length="176" mass="19433">MLKYKDMWNVYTNDEGFSMDDPQGVFNLADAKAMLEQALASHSIPVTITSDTVKCGGLFSKDDRECLVLTSTEHKRNYYQYVLIIKKEYGRTYLTYCKMGQSKDMGKEAAKQGAREARNSYASQQGGLGAHLGAAMGNAIGGIGAGKRQARIESEQNYYNLLENVVEETMSAMGLV</sequence>
<organism evidence="1 2">
    <name type="scientific">Bifidobacterium pseudolongum subsp. globosum</name>
    <dbReference type="NCBI Taxonomy" id="1690"/>
    <lineage>
        <taxon>Bacteria</taxon>
        <taxon>Bacillati</taxon>
        <taxon>Actinomycetota</taxon>
        <taxon>Actinomycetes</taxon>
        <taxon>Bifidobacteriales</taxon>
        <taxon>Bifidobacteriaceae</taxon>
        <taxon>Bifidobacterium</taxon>
    </lineage>
</organism>